<gene>
    <name evidence="1" type="ORF">PspYZU05_208</name>
</gene>
<proteinExistence type="predicted"/>
<evidence type="ECO:0000313" key="2">
    <source>
        <dbReference type="Proteomes" id="UP000247773"/>
    </source>
</evidence>
<dbReference type="EMBL" id="KY971610">
    <property type="protein sequence ID" value="ASD52160.1"/>
    <property type="molecule type" value="Genomic_DNA"/>
</dbReference>
<keyword evidence="2" id="KW-1185">Reference proteome</keyword>
<sequence>MKLNPRLKKMAVCMYLYGYKTKVKIARELGISVDTVRRAINEIKVASREDFFVETVLFTIKQMTSLSQYSQLDRKSLINAIGRVDTKDRPKFNQDRLSNIVSMLLCESTDPELESLVMHIKDNYDCRLELIEDVPVAEPVSEKTQEKKKVKWLANQDCVVIMTPNGVTTVQHTHKNYHRIIQLLQLGEFDKAIKMSSVLETITASDEFREGLILIRDNKLFYNSIELKSGIAKRIISDLNDGNDFKFWMPFLNNLMENPESKNINRLFDFLVSSDIEITSDGCFYAWKAVRKDFKDHYTGTIDNSPGKFPTQERDLCCPDDNVLCAPGLHVCSKAYFDNYSYNDSNFIKVKVHPRDVVSIPLEYKDAKMRTCGYHVICEVTREQIQ</sequence>
<evidence type="ECO:0000313" key="1">
    <source>
        <dbReference type="EMBL" id="ASD52160.1"/>
    </source>
</evidence>
<evidence type="ECO:0008006" key="3">
    <source>
        <dbReference type="Google" id="ProtNLM"/>
    </source>
</evidence>
<organism evidence="1 2">
    <name type="scientific">Pseudomonas phage PspYZU05</name>
    <dbReference type="NCBI Taxonomy" id="1983556"/>
    <lineage>
        <taxon>Viruses</taxon>
        <taxon>Duplodnaviria</taxon>
        <taxon>Heunggongvirae</taxon>
        <taxon>Uroviricota</taxon>
        <taxon>Caudoviricetes</taxon>
        <taxon>Pantevenvirales</taxon>
        <taxon>Straboviridae</taxon>
        <taxon>Jiangsuvirus</taxon>
        <taxon>Jiangsuvirus pspyzu05</taxon>
    </lineage>
</organism>
<reference evidence="1 2" key="1">
    <citation type="submission" date="2017-04" db="EMBL/GenBank/DDBJ databases">
        <title>Isolation of lytic bacteriophages infecting Pseudomonas strains for biocontrol of fish and shrimp spoilage during chilled storage.</title>
        <authorList>
            <person name="Yang Z."/>
            <person name="Tao X."/>
            <person name="Gao L."/>
            <person name="Rao S."/>
        </authorList>
    </citation>
    <scope>NUCLEOTIDE SEQUENCE [LARGE SCALE GENOMIC DNA]</scope>
</reference>
<protein>
    <recommendedName>
        <fullName evidence="3">RIIB protector from prophage-induced early lysis</fullName>
    </recommendedName>
</protein>
<name>A0A2U7N2M6_9CAUD</name>
<accession>A0A2U7N2M6</accession>
<dbReference type="Proteomes" id="UP000247773">
    <property type="component" value="Genome"/>
</dbReference>